<evidence type="ECO:0000256" key="7">
    <source>
        <dbReference type="SAM" id="SignalP"/>
    </source>
</evidence>
<dbReference type="InterPro" id="IPR029962">
    <property type="entry name" value="TBL"/>
</dbReference>
<evidence type="ECO:0000313" key="11">
    <source>
        <dbReference type="Proteomes" id="UP001159364"/>
    </source>
</evidence>
<evidence type="ECO:0000256" key="4">
    <source>
        <dbReference type="ARBA" id="ARBA00022968"/>
    </source>
</evidence>
<organism evidence="10 11">
    <name type="scientific">Erythroxylum novogranatense</name>
    <dbReference type="NCBI Taxonomy" id="1862640"/>
    <lineage>
        <taxon>Eukaryota</taxon>
        <taxon>Viridiplantae</taxon>
        <taxon>Streptophyta</taxon>
        <taxon>Embryophyta</taxon>
        <taxon>Tracheophyta</taxon>
        <taxon>Spermatophyta</taxon>
        <taxon>Magnoliopsida</taxon>
        <taxon>eudicotyledons</taxon>
        <taxon>Gunneridae</taxon>
        <taxon>Pentapetalae</taxon>
        <taxon>rosids</taxon>
        <taxon>fabids</taxon>
        <taxon>Malpighiales</taxon>
        <taxon>Erythroxylaceae</taxon>
        <taxon>Erythroxylum</taxon>
    </lineage>
</organism>
<evidence type="ECO:0000313" key="10">
    <source>
        <dbReference type="EMBL" id="KAJ8749377.1"/>
    </source>
</evidence>
<sequence>MSDMRVLAVLLVLAALLISLQLQRVEGAGACDVYEGSWVKDDHHHPAYKTDSCPFIEKQFDCLHNGRSDQDFLKYRWQPLGCNLPSFDGEDFLSRLRGKKIMFVGDSLSLNQWQSLTCLLHVAVPHTKYTSTRAGGLSTFSFPAYNVEIMFYRNAFLVDIVSTSSGAVLKLNSIEGGELWKRMDVLVFNTWHWWLHTGRKQPWNYIEDGNNTYKDMDRLVAYEKGLRTWAQWVGRNIDPVKTKVFFQGVSPDHNNGTEWGDPNAKNCGGQTQALKGGNNYVYPGGPHPAEVVLEKVVGGIGMSKALVQVHLLNITSLSQLRKDAHPSVYGHGGHNDMDCTHWCLPGLPDTWNQLLYAALSQLL</sequence>
<evidence type="ECO:0000256" key="5">
    <source>
        <dbReference type="ARBA" id="ARBA00022989"/>
    </source>
</evidence>
<feature type="chain" id="PRO_5044012442" description="Trichome birefringence-like N-terminal domain-containing protein" evidence="7">
    <location>
        <begin position="28"/>
        <end position="363"/>
    </location>
</feature>
<evidence type="ECO:0000259" key="9">
    <source>
        <dbReference type="Pfam" id="PF14416"/>
    </source>
</evidence>
<evidence type="ECO:0008006" key="12">
    <source>
        <dbReference type="Google" id="ProtNLM"/>
    </source>
</evidence>
<dbReference type="Proteomes" id="UP001159364">
    <property type="component" value="Linkage Group LG12"/>
</dbReference>
<keyword evidence="3" id="KW-0812">Transmembrane</keyword>
<evidence type="ECO:0000256" key="6">
    <source>
        <dbReference type="ARBA" id="ARBA00023136"/>
    </source>
</evidence>
<dbReference type="InterPro" id="IPR025846">
    <property type="entry name" value="TBL_N"/>
</dbReference>
<feature type="signal peptide" evidence="7">
    <location>
        <begin position="1"/>
        <end position="27"/>
    </location>
</feature>
<keyword evidence="5" id="KW-1133">Transmembrane helix</keyword>
<evidence type="ECO:0000256" key="3">
    <source>
        <dbReference type="ARBA" id="ARBA00022692"/>
    </source>
</evidence>
<keyword evidence="6" id="KW-0472">Membrane</keyword>
<dbReference type="GO" id="GO:0005794">
    <property type="term" value="C:Golgi apparatus"/>
    <property type="evidence" value="ECO:0007669"/>
    <property type="project" value="TreeGrafter"/>
</dbReference>
<dbReference type="AlphaFoldDB" id="A0AAV8SAY8"/>
<feature type="domain" description="Trichome birefringence-like N-terminal" evidence="9">
    <location>
        <begin position="30"/>
        <end position="83"/>
    </location>
</feature>
<dbReference type="PANTHER" id="PTHR32285">
    <property type="entry name" value="PROTEIN TRICHOME BIREFRINGENCE-LIKE 9-RELATED"/>
    <property type="match status" value="1"/>
</dbReference>
<dbReference type="EMBL" id="JAIWQS010000012">
    <property type="protein sequence ID" value="KAJ8749377.1"/>
    <property type="molecule type" value="Genomic_DNA"/>
</dbReference>
<evidence type="ECO:0000256" key="1">
    <source>
        <dbReference type="ARBA" id="ARBA00004167"/>
    </source>
</evidence>
<comment type="subcellular location">
    <subcellularLocation>
        <location evidence="1">Membrane</location>
        <topology evidence="1">Single-pass membrane protein</topology>
    </subcellularLocation>
</comment>
<proteinExistence type="inferred from homology"/>
<dbReference type="GO" id="GO:0016020">
    <property type="term" value="C:membrane"/>
    <property type="evidence" value="ECO:0007669"/>
    <property type="project" value="UniProtKB-SubCell"/>
</dbReference>
<comment type="caution">
    <text evidence="10">The sequence shown here is derived from an EMBL/GenBank/DDBJ whole genome shotgun (WGS) entry which is preliminary data.</text>
</comment>
<feature type="domain" description="Trichome birefringence-like C-terminal" evidence="8">
    <location>
        <begin position="84"/>
        <end position="357"/>
    </location>
</feature>
<protein>
    <recommendedName>
        <fullName evidence="12">Trichome birefringence-like N-terminal domain-containing protein</fullName>
    </recommendedName>
</protein>
<keyword evidence="4" id="KW-0735">Signal-anchor</keyword>
<evidence type="ECO:0000259" key="8">
    <source>
        <dbReference type="Pfam" id="PF13839"/>
    </source>
</evidence>
<comment type="similarity">
    <text evidence="2">Belongs to the PC-esterase family. TBL subfamily.</text>
</comment>
<name>A0AAV8SAY8_9ROSI</name>
<gene>
    <name evidence="10" type="ORF">K2173_018867</name>
</gene>
<dbReference type="PANTHER" id="PTHR32285:SF149">
    <property type="entry name" value="TRICHOME BIREFRINGENCE-LIKE N-TERMINAL DOMAIN-CONTAINING PROTEIN"/>
    <property type="match status" value="1"/>
</dbReference>
<dbReference type="Pfam" id="PF13839">
    <property type="entry name" value="PC-Esterase"/>
    <property type="match status" value="1"/>
</dbReference>
<accession>A0AAV8SAY8</accession>
<evidence type="ECO:0000256" key="2">
    <source>
        <dbReference type="ARBA" id="ARBA00007727"/>
    </source>
</evidence>
<dbReference type="Pfam" id="PF14416">
    <property type="entry name" value="PMR5N"/>
    <property type="match status" value="1"/>
</dbReference>
<reference evidence="10 11" key="1">
    <citation type="submission" date="2021-09" db="EMBL/GenBank/DDBJ databases">
        <title>Genomic insights and catalytic innovation underlie evolution of tropane alkaloids biosynthesis.</title>
        <authorList>
            <person name="Wang Y.-J."/>
            <person name="Tian T."/>
            <person name="Huang J.-P."/>
            <person name="Huang S.-X."/>
        </authorList>
    </citation>
    <scope>NUCLEOTIDE SEQUENCE [LARGE SCALE GENOMIC DNA]</scope>
    <source>
        <strain evidence="10">KIB-2018</strain>
        <tissue evidence="10">Leaf</tissue>
    </source>
</reference>
<dbReference type="InterPro" id="IPR026057">
    <property type="entry name" value="TBL_C"/>
</dbReference>
<dbReference type="GO" id="GO:0016413">
    <property type="term" value="F:O-acetyltransferase activity"/>
    <property type="evidence" value="ECO:0007669"/>
    <property type="project" value="InterPro"/>
</dbReference>
<keyword evidence="11" id="KW-1185">Reference proteome</keyword>
<keyword evidence="7" id="KW-0732">Signal</keyword>